<reference evidence="2 3" key="1">
    <citation type="submission" date="2016-10" db="EMBL/GenBank/DDBJ databases">
        <authorList>
            <person name="de Groot N.N."/>
        </authorList>
    </citation>
    <scope>NUCLEOTIDE SEQUENCE [LARGE SCALE GENOMIC DNA]</scope>
    <source>
        <strain evidence="2 3">BS3662</strain>
    </source>
</reference>
<dbReference type="GO" id="GO:0016787">
    <property type="term" value="F:hydrolase activity"/>
    <property type="evidence" value="ECO:0007669"/>
    <property type="project" value="UniProtKB-KW"/>
</dbReference>
<name>A0A1H5LXW4_9PSED</name>
<keyword evidence="2" id="KW-0378">Hydrolase</keyword>
<feature type="binding site" evidence="1">
    <location>
        <position position="257"/>
    </location>
    <ligand>
        <name>Mg(2+)</name>
        <dbReference type="ChEBI" id="CHEBI:18420"/>
        <label>1</label>
    </ligand>
</feature>
<dbReference type="InterPro" id="IPR050792">
    <property type="entry name" value="ADP-ribosylglycohydrolase"/>
</dbReference>
<keyword evidence="1" id="KW-0460">Magnesium</keyword>
<dbReference type="PANTHER" id="PTHR16222">
    <property type="entry name" value="ADP-RIBOSYLGLYCOHYDROLASE"/>
    <property type="match status" value="1"/>
</dbReference>
<protein>
    <submittedName>
        <fullName evidence="2">ADP-ribosyl-[dinitrogen reductase] hydrolase</fullName>
    </submittedName>
</protein>
<gene>
    <name evidence="2" type="ORF">SAMN04490194_4287</name>
</gene>
<feature type="binding site" evidence="1">
    <location>
        <position position="54"/>
    </location>
    <ligand>
        <name>Mg(2+)</name>
        <dbReference type="ChEBI" id="CHEBI:18420"/>
        <label>1</label>
    </ligand>
</feature>
<comment type="cofactor">
    <cofactor evidence="1">
        <name>Mg(2+)</name>
        <dbReference type="ChEBI" id="CHEBI:18420"/>
    </cofactor>
    <text evidence="1">Binds 2 magnesium ions per subunit.</text>
</comment>
<feature type="binding site" evidence="1">
    <location>
        <position position="55"/>
    </location>
    <ligand>
        <name>Mg(2+)</name>
        <dbReference type="ChEBI" id="CHEBI:18420"/>
        <label>1</label>
    </ligand>
</feature>
<evidence type="ECO:0000256" key="1">
    <source>
        <dbReference type="PIRSR" id="PIRSR605502-1"/>
    </source>
</evidence>
<dbReference type="Gene3D" id="1.10.4080.10">
    <property type="entry name" value="ADP-ribosylation/Crystallin J1"/>
    <property type="match status" value="1"/>
</dbReference>
<keyword evidence="1" id="KW-0479">Metal-binding</keyword>
<sequence length="307" mass="33170">MQPSLTERYRGALLGLACGDAVGTTVEFQPRGSFRPLTDMVGGGPFNLKPGQWTDDTSMALCLAESLLSKNGFDAADQMGRYLNWWQWGYLSSTGECFDIGMTVSDALTRYQQTGEPFAGSTDPYTAGNGSLMRLVPVVLYYFPDRNRISEFSAHSSRTTHAAPEAVECCQLFAELIGHALQGAAKADLLRLPATTLLEPKVTAIARGDYFDKPESAIRGSGYCVASLEAALWCFNHTDSFEAAILTASNLGDDADTTAAIVGQLAGAFYGVQAIPDRWLQKLHRREDIEAYAVRLLQASNTPAATG</sequence>
<dbReference type="PANTHER" id="PTHR16222:SF12">
    <property type="entry name" value="ADP-RIBOSYLGLYCOHYDROLASE-RELATED"/>
    <property type="match status" value="1"/>
</dbReference>
<dbReference type="InterPro" id="IPR005502">
    <property type="entry name" value="Ribosyl_crysJ1"/>
</dbReference>
<evidence type="ECO:0000313" key="2">
    <source>
        <dbReference type="EMBL" id="SEE81790.1"/>
    </source>
</evidence>
<dbReference type="GO" id="GO:0046872">
    <property type="term" value="F:metal ion binding"/>
    <property type="evidence" value="ECO:0007669"/>
    <property type="project" value="UniProtKB-KW"/>
</dbReference>
<feature type="binding site" evidence="1">
    <location>
        <position position="56"/>
    </location>
    <ligand>
        <name>Mg(2+)</name>
        <dbReference type="ChEBI" id="CHEBI:18420"/>
        <label>1</label>
    </ligand>
</feature>
<accession>A0A1H5LXW4</accession>
<dbReference type="Pfam" id="PF03747">
    <property type="entry name" value="ADP_ribosyl_GH"/>
    <property type="match status" value="1"/>
</dbReference>
<proteinExistence type="predicted"/>
<dbReference type="Proteomes" id="UP000198985">
    <property type="component" value="Unassembled WGS sequence"/>
</dbReference>
<dbReference type="RefSeq" id="WP_084321058.1">
    <property type="nucleotide sequence ID" value="NZ_FNTY01000002.1"/>
</dbReference>
<dbReference type="AlphaFoldDB" id="A0A1H5LXW4"/>
<feature type="binding site" evidence="1">
    <location>
        <position position="256"/>
    </location>
    <ligand>
        <name>Mg(2+)</name>
        <dbReference type="ChEBI" id="CHEBI:18420"/>
        <label>1</label>
    </ligand>
</feature>
<dbReference type="InterPro" id="IPR036705">
    <property type="entry name" value="Ribosyl_crysJ1_sf"/>
</dbReference>
<organism evidence="2 3">
    <name type="scientific">Pseudomonas migulae</name>
    <dbReference type="NCBI Taxonomy" id="78543"/>
    <lineage>
        <taxon>Bacteria</taxon>
        <taxon>Pseudomonadati</taxon>
        <taxon>Pseudomonadota</taxon>
        <taxon>Gammaproteobacteria</taxon>
        <taxon>Pseudomonadales</taxon>
        <taxon>Pseudomonadaceae</taxon>
        <taxon>Pseudomonas</taxon>
    </lineage>
</organism>
<feature type="binding site" evidence="1">
    <location>
        <position position="254"/>
    </location>
    <ligand>
        <name>Mg(2+)</name>
        <dbReference type="ChEBI" id="CHEBI:18420"/>
        <label>1</label>
    </ligand>
</feature>
<dbReference type="EMBL" id="FNTY01000002">
    <property type="protein sequence ID" value="SEE81790.1"/>
    <property type="molecule type" value="Genomic_DNA"/>
</dbReference>
<evidence type="ECO:0000313" key="3">
    <source>
        <dbReference type="Proteomes" id="UP000198985"/>
    </source>
</evidence>
<dbReference type="SUPFAM" id="SSF101478">
    <property type="entry name" value="ADP-ribosylglycohydrolase"/>
    <property type="match status" value="1"/>
</dbReference>